<name>A0ABW5YHU1_9FLAO</name>
<evidence type="ECO:0000313" key="4">
    <source>
        <dbReference type="Proteomes" id="UP001597534"/>
    </source>
</evidence>
<organism evidence="3 4">
    <name type="scientific">Flavobacterium chuncheonense</name>
    <dbReference type="NCBI Taxonomy" id="2026653"/>
    <lineage>
        <taxon>Bacteria</taxon>
        <taxon>Pseudomonadati</taxon>
        <taxon>Bacteroidota</taxon>
        <taxon>Flavobacteriia</taxon>
        <taxon>Flavobacteriales</taxon>
        <taxon>Flavobacteriaceae</taxon>
        <taxon>Flavobacterium</taxon>
    </lineage>
</organism>
<dbReference type="RefSeq" id="WP_379809992.1">
    <property type="nucleotide sequence ID" value="NZ_JBHUPC010000006.1"/>
</dbReference>
<dbReference type="InterPro" id="IPR036737">
    <property type="entry name" value="OmpA-like_sf"/>
</dbReference>
<protein>
    <submittedName>
        <fullName evidence="3">OmpA family protein</fullName>
    </submittedName>
</protein>
<keyword evidence="4" id="KW-1185">Reference proteome</keyword>
<dbReference type="Proteomes" id="UP001597534">
    <property type="component" value="Unassembled WGS sequence"/>
</dbReference>
<accession>A0ABW5YHU1</accession>
<dbReference type="Pfam" id="PF00691">
    <property type="entry name" value="OmpA"/>
    <property type="match status" value="1"/>
</dbReference>
<dbReference type="EMBL" id="JBHUPC010000006">
    <property type="protein sequence ID" value="MFD2890543.1"/>
    <property type="molecule type" value="Genomic_DNA"/>
</dbReference>
<dbReference type="InterPro" id="IPR050330">
    <property type="entry name" value="Bact_OuterMem_StrucFunc"/>
</dbReference>
<gene>
    <name evidence="3" type="ORF">ACFS5J_00730</name>
</gene>
<dbReference type="PROSITE" id="PS51123">
    <property type="entry name" value="OMPA_2"/>
    <property type="match status" value="1"/>
</dbReference>
<proteinExistence type="predicted"/>
<sequence>MKKAAVSILVLSLSLTSCVSKKKFTELEAKQKETQDLLNTATVKLNTCLTEREALANQIDYLKKTNTDLINSSKELTVLTTKGAQNLEKSLESLKEKDLKISRLQDALTKKDSVTLALVTSLKREVGIDDPDININVEKGVVMISIADNLLFKSGSYNVTDKAKGVLAKVAKVINSKPDFECMVEGHTDNVPIKNAVLLDNWDLSVKRATSIVRVLHTELGVNPKQLIPAGRSYYIPLVDNDTPANRAKNRRTRIIIMPKIDQFYDMIEKEMKNLEK</sequence>
<reference evidence="4" key="1">
    <citation type="journal article" date="2019" name="Int. J. Syst. Evol. Microbiol.">
        <title>The Global Catalogue of Microorganisms (GCM) 10K type strain sequencing project: providing services to taxonomists for standard genome sequencing and annotation.</title>
        <authorList>
            <consortium name="The Broad Institute Genomics Platform"/>
            <consortium name="The Broad Institute Genome Sequencing Center for Infectious Disease"/>
            <person name="Wu L."/>
            <person name="Ma J."/>
        </authorList>
    </citation>
    <scope>NUCLEOTIDE SEQUENCE [LARGE SCALE GENOMIC DNA]</scope>
    <source>
        <strain evidence="4">KCTC 22671</strain>
    </source>
</reference>
<evidence type="ECO:0000256" key="1">
    <source>
        <dbReference type="PROSITE-ProRule" id="PRU00473"/>
    </source>
</evidence>
<evidence type="ECO:0000259" key="2">
    <source>
        <dbReference type="PROSITE" id="PS51123"/>
    </source>
</evidence>
<dbReference type="PROSITE" id="PS51257">
    <property type="entry name" value="PROKAR_LIPOPROTEIN"/>
    <property type="match status" value="1"/>
</dbReference>
<dbReference type="SUPFAM" id="SSF103088">
    <property type="entry name" value="OmpA-like"/>
    <property type="match status" value="1"/>
</dbReference>
<comment type="caution">
    <text evidence="3">The sequence shown here is derived from an EMBL/GenBank/DDBJ whole genome shotgun (WGS) entry which is preliminary data.</text>
</comment>
<dbReference type="PANTHER" id="PTHR30329:SF21">
    <property type="entry name" value="LIPOPROTEIN YIAD-RELATED"/>
    <property type="match status" value="1"/>
</dbReference>
<dbReference type="Gene3D" id="3.30.1330.60">
    <property type="entry name" value="OmpA-like domain"/>
    <property type="match status" value="1"/>
</dbReference>
<dbReference type="InterPro" id="IPR006665">
    <property type="entry name" value="OmpA-like"/>
</dbReference>
<dbReference type="CDD" id="cd07185">
    <property type="entry name" value="OmpA_C-like"/>
    <property type="match status" value="1"/>
</dbReference>
<feature type="domain" description="OmpA-like" evidence="2">
    <location>
        <begin position="139"/>
        <end position="261"/>
    </location>
</feature>
<dbReference type="PANTHER" id="PTHR30329">
    <property type="entry name" value="STATOR ELEMENT OF FLAGELLAR MOTOR COMPLEX"/>
    <property type="match status" value="1"/>
</dbReference>
<keyword evidence="1" id="KW-0472">Membrane</keyword>
<evidence type="ECO:0000313" key="3">
    <source>
        <dbReference type="EMBL" id="MFD2890543.1"/>
    </source>
</evidence>